<keyword evidence="5" id="KW-0653">Protein transport</keyword>
<evidence type="ECO:0000256" key="6">
    <source>
        <dbReference type="ARBA" id="ARBA00023242"/>
    </source>
</evidence>
<evidence type="ECO:0000259" key="8">
    <source>
        <dbReference type="PROSITE" id="PS50166"/>
    </source>
</evidence>
<feature type="domain" description="Importin N-terminal" evidence="8">
    <location>
        <begin position="28"/>
        <end position="83"/>
    </location>
</feature>
<dbReference type="PROSITE" id="PS50166">
    <property type="entry name" value="IMPORTIN_B_NT"/>
    <property type="match status" value="1"/>
</dbReference>
<keyword evidence="3" id="KW-0813">Transport</keyword>
<dbReference type="GO" id="GO:0005829">
    <property type="term" value="C:cytosol"/>
    <property type="evidence" value="ECO:0007669"/>
    <property type="project" value="TreeGrafter"/>
</dbReference>
<evidence type="ECO:0000256" key="3">
    <source>
        <dbReference type="ARBA" id="ARBA00022448"/>
    </source>
</evidence>
<evidence type="ECO:0000256" key="4">
    <source>
        <dbReference type="ARBA" id="ARBA00022490"/>
    </source>
</evidence>
<dbReference type="GO" id="GO:0031267">
    <property type="term" value="F:small GTPase binding"/>
    <property type="evidence" value="ECO:0007669"/>
    <property type="project" value="InterPro"/>
</dbReference>
<keyword evidence="10" id="KW-1185">Reference proteome</keyword>
<dbReference type="InterPro" id="IPR011989">
    <property type="entry name" value="ARM-like"/>
</dbReference>
<dbReference type="Proteomes" id="UP000636800">
    <property type="component" value="Chromosome 6"/>
</dbReference>
<protein>
    <recommendedName>
        <fullName evidence="8">Importin N-terminal domain-containing protein</fullName>
    </recommendedName>
</protein>
<name>A0A835QYP2_VANPL</name>
<organism evidence="9 10">
    <name type="scientific">Vanilla planifolia</name>
    <name type="common">Vanilla</name>
    <dbReference type="NCBI Taxonomy" id="51239"/>
    <lineage>
        <taxon>Eukaryota</taxon>
        <taxon>Viridiplantae</taxon>
        <taxon>Streptophyta</taxon>
        <taxon>Embryophyta</taxon>
        <taxon>Tracheophyta</taxon>
        <taxon>Spermatophyta</taxon>
        <taxon>Magnoliopsida</taxon>
        <taxon>Liliopsida</taxon>
        <taxon>Asparagales</taxon>
        <taxon>Orchidaceae</taxon>
        <taxon>Vanilloideae</taxon>
        <taxon>Vanilleae</taxon>
        <taxon>Vanilla</taxon>
    </lineage>
</organism>
<keyword evidence="6" id="KW-0539">Nucleus</keyword>
<gene>
    <name evidence="9" type="ORF">HPP92_013664</name>
</gene>
<evidence type="ECO:0000256" key="5">
    <source>
        <dbReference type="ARBA" id="ARBA00022927"/>
    </source>
</evidence>
<sequence>MNAEAALNPFRKSGRQQRRASISNHPIFQYTPQHLVRLLQIIVDSNCDLAVRQVASIHFKNFVAKNWSPNEPDEPQKISASDKERPVPLEGQPTDPELRKSWVWWKVKSGLIQILNRVVYSEHKSFCTNVSERIMLEKFLNAILRLLNAIRSGDYMPDRIINLVLQYLNWQDPELPNVLIPSLHYVLLVVKQKNLDDLRPHAFPQLLDGCCFLACLNASEADDGDDSLGALSVLLPTSHKMRFLNLCFDFLIFMSRLSPHYYLSCERC</sequence>
<dbReference type="SUPFAM" id="SSF48371">
    <property type="entry name" value="ARM repeat"/>
    <property type="match status" value="1"/>
</dbReference>
<evidence type="ECO:0000313" key="10">
    <source>
        <dbReference type="Proteomes" id="UP000636800"/>
    </source>
</evidence>
<dbReference type="Pfam" id="PF03810">
    <property type="entry name" value="IBN_N"/>
    <property type="match status" value="1"/>
</dbReference>
<feature type="compositionally biased region" description="Basic and acidic residues" evidence="7">
    <location>
        <begin position="74"/>
        <end position="87"/>
    </location>
</feature>
<comment type="caution">
    <text evidence="9">The sequence shown here is derived from an EMBL/GenBank/DDBJ whole genome shotgun (WGS) entry which is preliminary data.</text>
</comment>
<dbReference type="Gene3D" id="1.25.10.10">
    <property type="entry name" value="Leucine-rich Repeat Variant"/>
    <property type="match status" value="2"/>
</dbReference>
<accession>A0A835QYP2</accession>
<dbReference type="GO" id="GO:0005635">
    <property type="term" value="C:nuclear envelope"/>
    <property type="evidence" value="ECO:0007669"/>
    <property type="project" value="TreeGrafter"/>
</dbReference>
<feature type="region of interest" description="Disordered" evidence="7">
    <location>
        <begin position="68"/>
        <end position="93"/>
    </location>
</feature>
<reference evidence="9 10" key="1">
    <citation type="journal article" date="2020" name="Nat. Food">
        <title>A phased Vanilla planifolia genome enables genetic improvement of flavour and production.</title>
        <authorList>
            <person name="Hasing T."/>
            <person name="Tang H."/>
            <person name="Brym M."/>
            <person name="Khazi F."/>
            <person name="Huang T."/>
            <person name="Chambers A.H."/>
        </authorList>
    </citation>
    <scope>NUCLEOTIDE SEQUENCE [LARGE SCALE GENOMIC DNA]</scope>
    <source>
        <tissue evidence="9">Leaf</tissue>
    </source>
</reference>
<evidence type="ECO:0000256" key="1">
    <source>
        <dbReference type="ARBA" id="ARBA00004123"/>
    </source>
</evidence>
<evidence type="ECO:0000313" key="9">
    <source>
        <dbReference type="EMBL" id="KAG0476823.1"/>
    </source>
</evidence>
<dbReference type="AlphaFoldDB" id="A0A835QYP2"/>
<dbReference type="GO" id="GO:0006606">
    <property type="term" value="P:protein import into nucleus"/>
    <property type="evidence" value="ECO:0007669"/>
    <property type="project" value="TreeGrafter"/>
</dbReference>
<evidence type="ECO:0000256" key="7">
    <source>
        <dbReference type="SAM" id="MobiDB-lite"/>
    </source>
</evidence>
<keyword evidence="4" id="KW-0963">Cytoplasm</keyword>
<evidence type="ECO:0000256" key="2">
    <source>
        <dbReference type="ARBA" id="ARBA00004496"/>
    </source>
</evidence>
<dbReference type="InterPro" id="IPR001494">
    <property type="entry name" value="Importin-beta_N"/>
</dbReference>
<dbReference type="PANTHER" id="PTHR10997:SF18">
    <property type="entry name" value="D-IMPORTIN 7_RANBP7"/>
    <property type="match status" value="1"/>
</dbReference>
<proteinExistence type="predicted"/>
<dbReference type="EMBL" id="JADCNL010000006">
    <property type="protein sequence ID" value="KAG0476823.1"/>
    <property type="molecule type" value="Genomic_DNA"/>
</dbReference>
<comment type="subcellular location">
    <subcellularLocation>
        <location evidence="2">Cytoplasm</location>
    </subcellularLocation>
    <subcellularLocation>
        <location evidence="1">Nucleus</location>
    </subcellularLocation>
</comment>
<dbReference type="PANTHER" id="PTHR10997">
    <property type="entry name" value="IMPORTIN-7, 8, 11"/>
    <property type="match status" value="1"/>
</dbReference>
<dbReference type="InterPro" id="IPR016024">
    <property type="entry name" value="ARM-type_fold"/>
</dbReference>